<sequence>MPSQETKIVVKLGGFTNGMSICDIEKKAEEIGNFYELIIERIKCFIWDGDPFKQNGSKLDEERGTSGCFTHAIKILRERFPNIPFVAVKREDQLHKLESDYFDITKYGSLEVGCDEDIFGPIVKVGETRNTFSPNLLLNQVNVITVPPKTHWSKLGIENIKFWNYLGYSVHYVMIGGGNIVKKELENISDILDTIWSLATSRLSPKKDGPIESVKFGFSTNDDTLPVELFSFSTPKWCKKIVKYTPSIKNKEIKKKRSKRSGKNKYY</sequence>
<protein>
    <submittedName>
        <fullName evidence="1">Uncharacterized protein</fullName>
    </submittedName>
</protein>
<dbReference type="EMBL" id="MN740294">
    <property type="protein sequence ID" value="QHT98648.1"/>
    <property type="molecule type" value="Genomic_DNA"/>
</dbReference>
<reference evidence="1" key="1">
    <citation type="journal article" date="2020" name="Nature">
        <title>Giant virus diversity and host interactions through global metagenomics.</title>
        <authorList>
            <person name="Schulz F."/>
            <person name="Roux S."/>
            <person name="Paez-Espino D."/>
            <person name="Jungbluth S."/>
            <person name="Walsh D.A."/>
            <person name="Denef V.J."/>
            <person name="McMahon K.D."/>
            <person name="Konstantinidis K.T."/>
            <person name="Eloe-Fadrosh E.A."/>
            <person name="Kyrpides N.C."/>
            <person name="Woyke T."/>
        </authorList>
    </citation>
    <scope>NUCLEOTIDE SEQUENCE</scope>
    <source>
        <strain evidence="1">GVMAG-M-3300025676-16</strain>
    </source>
</reference>
<name>A0A6C0IZ78_9ZZZZ</name>
<evidence type="ECO:0000313" key="1">
    <source>
        <dbReference type="EMBL" id="QHT98648.1"/>
    </source>
</evidence>
<organism evidence="1">
    <name type="scientific">viral metagenome</name>
    <dbReference type="NCBI Taxonomy" id="1070528"/>
    <lineage>
        <taxon>unclassified sequences</taxon>
        <taxon>metagenomes</taxon>
        <taxon>organismal metagenomes</taxon>
    </lineage>
</organism>
<dbReference type="AlphaFoldDB" id="A0A6C0IZ78"/>
<accession>A0A6C0IZ78</accession>
<proteinExistence type="predicted"/>